<evidence type="ECO:0000313" key="2">
    <source>
        <dbReference type="Proteomes" id="UP000033710"/>
    </source>
</evidence>
<accession>A0A0F2M7V7</accession>
<reference evidence="1 2" key="2">
    <citation type="journal article" date="2015" name="Eukaryot. Cell">
        <title>Asexual propagation of a virulent clone complex in a human and feline outbreak of sporotrichosis.</title>
        <authorList>
            <person name="Teixeira Mde M."/>
            <person name="Rodrigues A.M."/>
            <person name="Tsui C.K."/>
            <person name="de Almeida L.G."/>
            <person name="Van Diepeningen A.D."/>
            <person name="van den Ende B.G."/>
            <person name="Fernandes G.F."/>
            <person name="Kano R."/>
            <person name="Hamelin R.C."/>
            <person name="Lopes-Bezerra L.M."/>
            <person name="Vasconcelos A.T."/>
            <person name="de Hoog S."/>
            <person name="de Camargo Z.P."/>
            <person name="Felipe M.S."/>
        </authorList>
    </citation>
    <scope>NUCLEOTIDE SEQUENCE [LARGE SCALE GENOMIC DNA]</scope>
    <source>
        <strain evidence="1 2">1099-18</strain>
    </source>
</reference>
<gene>
    <name evidence="1" type="ORF">SPSK_10213</name>
</gene>
<dbReference type="GeneID" id="27672035"/>
<dbReference type="EMBL" id="AXCR01000007">
    <property type="protein sequence ID" value="KJR85722.1"/>
    <property type="molecule type" value="Genomic_DNA"/>
</dbReference>
<dbReference type="VEuPathDB" id="FungiDB:SPSK_10213"/>
<proteinExistence type="predicted"/>
<dbReference type="KEGG" id="ssck:SPSK_10213"/>
<dbReference type="RefSeq" id="XP_016588398.1">
    <property type="nucleotide sequence ID" value="XM_016736758.1"/>
</dbReference>
<dbReference type="AlphaFoldDB" id="A0A0F2M7V7"/>
<dbReference type="Proteomes" id="UP000033710">
    <property type="component" value="Unassembled WGS sequence"/>
</dbReference>
<comment type="caution">
    <text evidence="1">The sequence shown here is derived from an EMBL/GenBank/DDBJ whole genome shotgun (WGS) entry which is preliminary data.</text>
</comment>
<organism evidence="1 2">
    <name type="scientific">Sporothrix schenckii 1099-18</name>
    <dbReference type="NCBI Taxonomy" id="1397361"/>
    <lineage>
        <taxon>Eukaryota</taxon>
        <taxon>Fungi</taxon>
        <taxon>Dikarya</taxon>
        <taxon>Ascomycota</taxon>
        <taxon>Pezizomycotina</taxon>
        <taxon>Sordariomycetes</taxon>
        <taxon>Sordariomycetidae</taxon>
        <taxon>Ophiostomatales</taxon>
        <taxon>Ophiostomataceae</taxon>
        <taxon>Sporothrix</taxon>
    </lineage>
</organism>
<protein>
    <submittedName>
        <fullName evidence="1">Uncharacterized protein</fullName>
    </submittedName>
</protein>
<sequence length="72" mass="8119">MQEQQKAKLEPQTVEPIVQRALETLPDIVSTLPTVLESTTISAPTMFLNEKGATPIQDDKSRTYRMRDRDGC</sequence>
<name>A0A0F2M7V7_SPOSC</name>
<reference evidence="1 2" key="1">
    <citation type="journal article" date="2014" name="BMC Genomics">
        <title>Comparative genomics of the major fungal agents of human and animal Sporotrichosis: Sporothrix schenckii and Sporothrix brasiliensis.</title>
        <authorList>
            <person name="Teixeira M.M."/>
            <person name="de Almeida L.G."/>
            <person name="Kubitschek-Barreira P."/>
            <person name="Alves F.L."/>
            <person name="Kioshima E.S."/>
            <person name="Abadio A.K."/>
            <person name="Fernandes L."/>
            <person name="Derengowski L.S."/>
            <person name="Ferreira K.S."/>
            <person name="Souza R.C."/>
            <person name="Ruiz J.C."/>
            <person name="de Andrade N.C."/>
            <person name="Paes H.C."/>
            <person name="Nicola A.M."/>
            <person name="Albuquerque P."/>
            <person name="Gerber A.L."/>
            <person name="Martins V.P."/>
            <person name="Peconick L.D."/>
            <person name="Neto A.V."/>
            <person name="Chaucanez C.B."/>
            <person name="Silva P.A."/>
            <person name="Cunha O.L."/>
            <person name="de Oliveira F.F."/>
            <person name="dos Santos T.C."/>
            <person name="Barros A.L."/>
            <person name="Soares M.A."/>
            <person name="de Oliveira L.M."/>
            <person name="Marini M.M."/>
            <person name="Villalobos-Duno H."/>
            <person name="Cunha M.M."/>
            <person name="de Hoog S."/>
            <person name="da Silveira J.F."/>
            <person name="Henrissat B."/>
            <person name="Nino-Vega G.A."/>
            <person name="Cisalpino P.S."/>
            <person name="Mora-Montes H.M."/>
            <person name="Almeida S.R."/>
            <person name="Stajich J.E."/>
            <person name="Lopes-Bezerra L.M."/>
            <person name="Vasconcelos A.T."/>
            <person name="Felipe M.S."/>
        </authorList>
    </citation>
    <scope>NUCLEOTIDE SEQUENCE [LARGE SCALE GENOMIC DNA]</scope>
    <source>
        <strain evidence="1 2">1099-18</strain>
    </source>
</reference>
<evidence type="ECO:0000313" key="1">
    <source>
        <dbReference type="EMBL" id="KJR85722.1"/>
    </source>
</evidence>